<dbReference type="AlphaFoldDB" id="A0A0C9Y825"/>
<dbReference type="Proteomes" id="UP000054018">
    <property type="component" value="Unassembled WGS sequence"/>
</dbReference>
<evidence type="ECO:0000313" key="1">
    <source>
        <dbReference type="EMBL" id="KIK13041.1"/>
    </source>
</evidence>
<organism evidence="1 2">
    <name type="scientific">Pisolithus microcarpus 441</name>
    <dbReference type="NCBI Taxonomy" id="765257"/>
    <lineage>
        <taxon>Eukaryota</taxon>
        <taxon>Fungi</taxon>
        <taxon>Dikarya</taxon>
        <taxon>Basidiomycota</taxon>
        <taxon>Agaricomycotina</taxon>
        <taxon>Agaricomycetes</taxon>
        <taxon>Agaricomycetidae</taxon>
        <taxon>Boletales</taxon>
        <taxon>Sclerodermatineae</taxon>
        <taxon>Pisolithaceae</taxon>
        <taxon>Pisolithus</taxon>
    </lineage>
</organism>
<reference evidence="2" key="2">
    <citation type="submission" date="2015-01" db="EMBL/GenBank/DDBJ databases">
        <title>Evolutionary Origins and Diversification of the Mycorrhizal Mutualists.</title>
        <authorList>
            <consortium name="DOE Joint Genome Institute"/>
            <consortium name="Mycorrhizal Genomics Consortium"/>
            <person name="Kohler A."/>
            <person name="Kuo A."/>
            <person name="Nagy L.G."/>
            <person name="Floudas D."/>
            <person name="Copeland A."/>
            <person name="Barry K.W."/>
            <person name="Cichocki N."/>
            <person name="Veneault-Fourrey C."/>
            <person name="LaButti K."/>
            <person name="Lindquist E.A."/>
            <person name="Lipzen A."/>
            <person name="Lundell T."/>
            <person name="Morin E."/>
            <person name="Murat C."/>
            <person name="Riley R."/>
            <person name="Ohm R."/>
            <person name="Sun H."/>
            <person name="Tunlid A."/>
            <person name="Henrissat B."/>
            <person name="Grigoriev I.V."/>
            <person name="Hibbett D.S."/>
            <person name="Martin F."/>
        </authorList>
    </citation>
    <scope>NUCLEOTIDE SEQUENCE [LARGE SCALE GENOMIC DNA]</scope>
    <source>
        <strain evidence="2">441</strain>
    </source>
</reference>
<evidence type="ECO:0000313" key="2">
    <source>
        <dbReference type="Proteomes" id="UP000054018"/>
    </source>
</evidence>
<sequence length="82" mass="9707">MHQPTRTAQFDEPPDRQKKDIAIKFFSDLFSLEYLKNYIGNMTSSQGSPPRWKPVQSMYYPELPRKLMIYEHAHLSCHTPVH</sequence>
<name>A0A0C9Y825_9AGAM</name>
<dbReference type="EMBL" id="KN834025">
    <property type="protein sequence ID" value="KIK13041.1"/>
    <property type="molecule type" value="Genomic_DNA"/>
</dbReference>
<proteinExistence type="predicted"/>
<dbReference type="HOGENOM" id="CLU_2559166_0_0_1"/>
<dbReference type="OrthoDB" id="2709176at2759"/>
<protein>
    <submittedName>
        <fullName evidence="1">Uncharacterized protein</fullName>
    </submittedName>
</protein>
<reference evidence="1 2" key="1">
    <citation type="submission" date="2014-04" db="EMBL/GenBank/DDBJ databases">
        <authorList>
            <consortium name="DOE Joint Genome Institute"/>
            <person name="Kuo A."/>
            <person name="Kohler A."/>
            <person name="Costa M.D."/>
            <person name="Nagy L.G."/>
            <person name="Floudas D."/>
            <person name="Copeland A."/>
            <person name="Barry K.W."/>
            <person name="Cichocki N."/>
            <person name="Veneault-Fourrey C."/>
            <person name="LaButti K."/>
            <person name="Lindquist E.A."/>
            <person name="Lipzen A."/>
            <person name="Lundell T."/>
            <person name="Morin E."/>
            <person name="Murat C."/>
            <person name="Sun H."/>
            <person name="Tunlid A."/>
            <person name="Henrissat B."/>
            <person name="Grigoriev I.V."/>
            <person name="Hibbett D.S."/>
            <person name="Martin F."/>
            <person name="Nordberg H.P."/>
            <person name="Cantor M.N."/>
            <person name="Hua S.X."/>
        </authorList>
    </citation>
    <scope>NUCLEOTIDE SEQUENCE [LARGE SCALE GENOMIC DNA]</scope>
    <source>
        <strain evidence="1 2">441</strain>
    </source>
</reference>
<accession>A0A0C9Y825</accession>
<keyword evidence="2" id="KW-1185">Reference proteome</keyword>
<gene>
    <name evidence="1" type="ORF">PISMIDRAFT_689030</name>
</gene>